<dbReference type="EMBL" id="MU266460">
    <property type="protein sequence ID" value="KAH7923171.1"/>
    <property type="molecule type" value="Genomic_DNA"/>
</dbReference>
<reference evidence="1" key="1">
    <citation type="journal article" date="2021" name="New Phytol.">
        <title>Evolutionary innovations through gain and loss of genes in the ectomycorrhizal Boletales.</title>
        <authorList>
            <person name="Wu G."/>
            <person name="Miyauchi S."/>
            <person name="Morin E."/>
            <person name="Kuo A."/>
            <person name="Drula E."/>
            <person name="Varga T."/>
            <person name="Kohler A."/>
            <person name="Feng B."/>
            <person name="Cao Y."/>
            <person name="Lipzen A."/>
            <person name="Daum C."/>
            <person name="Hundley H."/>
            <person name="Pangilinan J."/>
            <person name="Johnson J."/>
            <person name="Barry K."/>
            <person name="LaButti K."/>
            <person name="Ng V."/>
            <person name="Ahrendt S."/>
            <person name="Min B."/>
            <person name="Choi I.G."/>
            <person name="Park H."/>
            <person name="Plett J.M."/>
            <person name="Magnuson J."/>
            <person name="Spatafora J.W."/>
            <person name="Nagy L.G."/>
            <person name="Henrissat B."/>
            <person name="Grigoriev I.V."/>
            <person name="Yang Z.L."/>
            <person name="Xu J."/>
            <person name="Martin F.M."/>
        </authorList>
    </citation>
    <scope>NUCLEOTIDE SEQUENCE</scope>
    <source>
        <strain evidence="1">KUC20120723A-06</strain>
    </source>
</reference>
<keyword evidence="2" id="KW-1185">Reference proteome</keyword>
<evidence type="ECO:0000313" key="1">
    <source>
        <dbReference type="EMBL" id="KAH7923171.1"/>
    </source>
</evidence>
<name>A0ACB8BBU3_9AGAM</name>
<evidence type="ECO:0000313" key="2">
    <source>
        <dbReference type="Proteomes" id="UP000790709"/>
    </source>
</evidence>
<gene>
    <name evidence="1" type="ORF">BV22DRAFT_1120995</name>
</gene>
<proteinExistence type="predicted"/>
<comment type="caution">
    <text evidence="1">The sequence shown here is derived from an EMBL/GenBank/DDBJ whole genome shotgun (WGS) entry which is preliminary data.</text>
</comment>
<protein>
    <submittedName>
        <fullName evidence="1">Uncharacterized protein</fullName>
    </submittedName>
</protein>
<organism evidence="1 2">
    <name type="scientific">Leucogyrophana mollusca</name>
    <dbReference type="NCBI Taxonomy" id="85980"/>
    <lineage>
        <taxon>Eukaryota</taxon>
        <taxon>Fungi</taxon>
        <taxon>Dikarya</taxon>
        <taxon>Basidiomycota</taxon>
        <taxon>Agaricomycotina</taxon>
        <taxon>Agaricomycetes</taxon>
        <taxon>Agaricomycetidae</taxon>
        <taxon>Boletales</taxon>
        <taxon>Boletales incertae sedis</taxon>
        <taxon>Leucogyrophana</taxon>
    </lineage>
</organism>
<sequence>MASLPADPLMSVLPLELVEEIFSLCVAPADTDHHRDHRALSHIPIYLSRVSKIWRNVVCATPALWTNVCIHNPGLSSDVSALQAHLRYSRDHALAVCLVLDTNCPDAIECVDATMAALFDHSIRIRTLRLLAMCQFLWNSPVPAHGFPQLQRVEINAVEHCAEYFRPIMLSAPRLRKVVWCTPSYPEPLLHIGSQLTELSLLHCCCNYLQTAAILRECPKLTFLDVRLAEQITSVRYISRVLLEELKILRATEFAMRTCLAPNLRRLTFIGYDSNISSLLSFLPLSPHLEELSLDLRTQTEDRVIEIASCAPPSLITLEVSFYSTYSYAMTDLTLKFLTWGGPGPSVLPNLQHLTLGASSSWRQTEQAFHIQDDVLVAMLASRCHGASCHNTDPSHPVDILESSNHMPCSAAPVAPLRSFVMNGGGTLAAETRQRLEPLREQGLILGGDFITPT</sequence>
<dbReference type="Proteomes" id="UP000790709">
    <property type="component" value="Unassembled WGS sequence"/>
</dbReference>
<accession>A0ACB8BBU3</accession>